<dbReference type="RefSeq" id="WP_053936976.1">
    <property type="nucleotide sequence ID" value="NZ_LAQT01000003.1"/>
</dbReference>
<dbReference type="NCBIfam" id="TIGR02937">
    <property type="entry name" value="sigma70-ECF"/>
    <property type="match status" value="1"/>
</dbReference>
<evidence type="ECO:0000313" key="7">
    <source>
        <dbReference type="EMBL" id="KPC54293.1"/>
    </source>
</evidence>
<dbReference type="STRING" id="857265.WG78_06575"/>
<organism evidence="7 8">
    <name type="scientific">Amantichitinum ursilacus</name>
    <dbReference type="NCBI Taxonomy" id="857265"/>
    <lineage>
        <taxon>Bacteria</taxon>
        <taxon>Pseudomonadati</taxon>
        <taxon>Pseudomonadota</taxon>
        <taxon>Betaproteobacteria</taxon>
        <taxon>Neisseriales</taxon>
        <taxon>Chitinibacteraceae</taxon>
        <taxon>Amantichitinum</taxon>
    </lineage>
</organism>
<dbReference type="AlphaFoldDB" id="A0A0N0GQC6"/>
<evidence type="ECO:0000259" key="6">
    <source>
        <dbReference type="Pfam" id="PF08281"/>
    </source>
</evidence>
<evidence type="ECO:0000259" key="5">
    <source>
        <dbReference type="Pfam" id="PF04542"/>
    </source>
</evidence>
<dbReference type="GO" id="GO:0003677">
    <property type="term" value="F:DNA binding"/>
    <property type="evidence" value="ECO:0007669"/>
    <property type="project" value="InterPro"/>
</dbReference>
<dbReference type="Pfam" id="PF08281">
    <property type="entry name" value="Sigma70_r4_2"/>
    <property type="match status" value="1"/>
</dbReference>
<dbReference type="InterPro" id="IPR039425">
    <property type="entry name" value="RNA_pol_sigma-70-like"/>
</dbReference>
<keyword evidence="3" id="KW-0731">Sigma factor</keyword>
<keyword evidence="2" id="KW-0805">Transcription regulation</keyword>
<dbReference type="OrthoDB" id="9784272at2"/>
<accession>A0A0N0GQC6</accession>
<dbReference type="InterPro" id="IPR013249">
    <property type="entry name" value="RNA_pol_sigma70_r4_t2"/>
</dbReference>
<keyword evidence="8" id="KW-1185">Reference proteome</keyword>
<dbReference type="InterPro" id="IPR013324">
    <property type="entry name" value="RNA_pol_sigma_r3/r4-like"/>
</dbReference>
<dbReference type="SUPFAM" id="SSF88946">
    <property type="entry name" value="Sigma2 domain of RNA polymerase sigma factors"/>
    <property type="match status" value="1"/>
</dbReference>
<evidence type="ECO:0000256" key="1">
    <source>
        <dbReference type="ARBA" id="ARBA00010641"/>
    </source>
</evidence>
<dbReference type="InterPro" id="IPR013325">
    <property type="entry name" value="RNA_pol_sigma_r2"/>
</dbReference>
<dbReference type="InterPro" id="IPR014284">
    <property type="entry name" value="RNA_pol_sigma-70_dom"/>
</dbReference>
<keyword evidence="4" id="KW-0804">Transcription</keyword>
<dbReference type="SUPFAM" id="SSF88659">
    <property type="entry name" value="Sigma3 and sigma4 domains of RNA polymerase sigma factors"/>
    <property type="match status" value="1"/>
</dbReference>
<protein>
    <submittedName>
        <fullName evidence="7">ECF RNA polymerase sigma factor SigK</fullName>
    </submittedName>
</protein>
<dbReference type="GO" id="GO:0016987">
    <property type="term" value="F:sigma factor activity"/>
    <property type="evidence" value="ECO:0007669"/>
    <property type="project" value="UniProtKB-KW"/>
</dbReference>
<proteinExistence type="inferred from homology"/>
<dbReference type="InterPro" id="IPR036388">
    <property type="entry name" value="WH-like_DNA-bd_sf"/>
</dbReference>
<gene>
    <name evidence="7" type="primary">sigK</name>
    <name evidence="7" type="ORF">WG78_06575</name>
</gene>
<dbReference type="Proteomes" id="UP000037939">
    <property type="component" value="Unassembled WGS sequence"/>
</dbReference>
<dbReference type="Gene3D" id="1.10.10.10">
    <property type="entry name" value="Winged helix-like DNA-binding domain superfamily/Winged helix DNA-binding domain"/>
    <property type="match status" value="1"/>
</dbReference>
<dbReference type="InterPro" id="IPR007627">
    <property type="entry name" value="RNA_pol_sigma70_r2"/>
</dbReference>
<reference evidence="7 8" key="1">
    <citation type="submission" date="2015-07" db="EMBL/GenBank/DDBJ databases">
        <title>Draft genome sequence of the Amantichitinum ursilacus IGB-41, a new chitin-degrading bacterium.</title>
        <authorList>
            <person name="Kirstahler P."/>
            <person name="Guenther M."/>
            <person name="Grumaz C."/>
            <person name="Rupp S."/>
            <person name="Zibek S."/>
            <person name="Sohn K."/>
        </authorList>
    </citation>
    <scope>NUCLEOTIDE SEQUENCE [LARGE SCALE GENOMIC DNA]</scope>
    <source>
        <strain evidence="7 8">IGB-41</strain>
    </source>
</reference>
<evidence type="ECO:0000256" key="2">
    <source>
        <dbReference type="ARBA" id="ARBA00023015"/>
    </source>
</evidence>
<dbReference type="GO" id="GO:0006352">
    <property type="term" value="P:DNA-templated transcription initiation"/>
    <property type="evidence" value="ECO:0007669"/>
    <property type="project" value="InterPro"/>
</dbReference>
<dbReference type="PANTHER" id="PTHR43133:SF62">
    <property type="entry name" value="RNA POLYMERASE SIGMA FACTOR SIGZ"/>
    <property type="match status" value="1"/>
</dbReference>
<comment type="caution">
    <text evidence="7">The sequence shown here is derived from an EMBL/GenBank/DDBJ whole genome shotgun (WGS) entry which is preliminary data.</text>
</comment>
<dbReference type="EMBL" id="LAQT01000003">
    <property type="protein sequence ID" value="KPC54293.1"/>
    <property type="molecule type" value="Genomic_DNA"/>
</dbReference>
<dbReference type="Pfam" id="PF04542">
    <property type="entry name" value="Sigma70_r2"/>
    <property type="match status" value="1"/>
</dbReference>
<sequence length="181" mass="20768">MAESATLQELLVRCAQSDEKALETLYRLTSPQLFGVALRMLRRKDWAEEVMQECYVRIWQNARNYSAAQSQPLTWMSRIVRNACIDWLRKPQLEIPDADDTIINEWADEAPGPMARLAQFQDSKRIAECLKRLEAIQRQVIAMAFFDDLSHSEIAARLAAPLGTVKSWCRRGLERLKGCLA</sequence>
<name>A0A0N0GQC6_9NEIS</name>
<dbReference type="PANTHER" id="PTHR43133">
    <property type="entry name" value="RNA POLYMERASE ECF-TYPE SIGMA FACTO"/>
    <property type="match status" value="1"/>
</dbReference>
<comment type="similarity">
    <text evidence="1">Belongs to the sigma-70 factor family. ECF subfamily.</text>
</comment>
<evidence type="ECO:0000256" key="3">
    <source>
        <dbReference type="ARBA" id="ARBA00023082"/>
    </source>
</evidence>
<evidence type="ECO:0000256" key="4">
    <source>
        <dbReference type="ARBA" id="ARBA00023163"/>
    </source>
</evidence>
<dbReference type="Gene3D" id="1.10.1740.10">
    <property type="match status" value="1"/>
</dbReference>
<feature type="domain" description="RNA polymerase sigma factor 70 region 4 type 2" evidence="6">
    <location>
        <begin position="125"/>
        <end position="176"/>
    </location>
</feature>
<evidence type="ECO:0000313" key="8">
    <source>
        <dbReference type="Proteomes" id="UP000037939"/>
    </source>
</evidence>
<dbReference type="CDD" id="cd06171">
    <property type="entry name" value="Sigma70_r4"/>
    <property type="match status" value="1"/>
</dbReference>
<feature type="domain" description="RNA polymerase sigma-70 region 2" evidence="5">
    <location>
        <begin position="25"/>
        <end position="90"/>
    </location>
</feature>